<dbReference type="RefSeq" id="WP_203680781.1">
    <property type="nucleotide sequence ID" value="NZ_BOMW01000031.1"/>
</dbReference>
<feature type="region of interest" description="Disordered" evidence="1">
    <location>
        <begin position="1"/>
        <end position="22"/>
    </location>
</feature>
<sequence>MTTLRDQLADLAGSPGEPTTAQADADLARGRTALRRRRVLQTATGSAFAIAVAAAALAFTTTGAPGPDSAPLAAGTTAAATTGTVSFDLVAYTGKQPAGFSVDKIPSGWEVQGITESALTLAPVGAKPRNSAEPLGNVADDDPSSFVGKVGVMLQSLDEKGTPRGDRIEVGDRTGTLVKKQGDTDGRTLYLPQPNGINLQVQVWDGIGWTPAQIAEFAAGIHVNPNAEQGRG</sequence>
<evidence type="ECO:0000256" key="1">
    <source>
        <dbReference type="SAM" id="MobiDB-lite"/>
    </source>
</evidence>
<evidence type="ECO:0000313" key="3">
    <source>
        <dbReference type="EMBL" id="GIF05837.1"/>
    </source>
</evidence>
<proteinExistence type="predicted"/>
<keyword evidence="2" id="KW-0472">Membrane</keyword>
<reference evidence="3" key="1">
    <citation type="submission" date="2021-01" db="EMBL/GenBank/DDBJ databases">
        <title>Whole genome shotgun sequence of Actinoplanes siamensis NBRC 109076.</title>
        <authorList>
            <person name="Komaki H."/>
            <person name="Tamura T."/>
        </authorList>
    </citation>
    <scope>NUCLEOTIDE SEQUENCE</scope>
    <source>
        <strain evidence="3">NBRC 109076</strain>
    </source>
</reference>
<dbReference type="AlphaFoldDB" id="A0A919N7M9"/>
<dbReference type="EMBL" id="BOMW01000031">
    <property type="protein sequence ID" value="GIF05837.1"/>
    <property type="molecule type" value="Genomic_DNA"/>
</dbReference>
<evidence type="ECO:0000313" key="4">
    <source>
        <dbReference type="Proteomes" id="UP000629619"/>
    </source>
</evidence>
<protein>
    <submittedName>
        <fullName evidence="3">Uncharacterized protein</fullName>
    </submittedName>
</protein>
<organism evidence="3 4">
    <name type="scientific">Actinoplanes siamensis</name>
    <dbReference type="NCBI Taxonomy" id="1223317"/>
    <lineage>
        <taxon>Bacteria</taxon>
        <taxon>Bacillati</taxon>
        <taxon>Actinomycetota</taxon>
        <taxon>Actinomycetes</taxon>
        <taxon>Micromonosporales</taxon>
        <taxon>Micromonosporaceae</taxon>
        <taxon>Actinoplanes</taxon>
    </lineage>
</organism>
<name>A0A919N7M9_9ACTN</name>
<evidence type="ECO:0000256" key="2">
    <source>
        <dbReference type="SAM" id="Phobius"/>
    </source>
</evidence>
<comment type="caution">
    <text evidence="3">The sequence shown here is derived from an EMBL/GenBank/DDBJ whole genome shotgun (WGS) entry which is preliminary data.</text>
</comment>
<keyword evidence="2" id="KW-1133">Transmembrane helix</keyword>
<accession>A0A919N7M9</accession>
<gene>
    <name evidence="3" type="ORF">Asi03nite_33750</name>
</gene>
<keyword evidence="2" id="KW-0812">Transmembrane</keyword>
<feature type="transmembrane region" description="Helical" evidence="2">
    <location>
        <begin position="39"/>
        <end position="59"/>
    </location>
</feature>
<keyword evidence="4" id="KW-1185">Reference proteome</keyword>
<dbReference type="Proteomes" id="UP000629619">
    <property type="component" value="Unassembled WGS sequence"/>
</dbReference>